<evidence type="ECO:0000256" key="4">
    <source>
        <dbReference type="ARBA" id="ARBA00022692"/>
    </source>
</evidence>
<comment type="subcellular location">
    <subcellularLocation>
        <location evidence="1">Cell membrane</location>
        <topology evidence="1">Multi-pass membrane protein</topology>
    </subcellularLocation>
</comment>
<dbReference type="GO" id="GO:0015109">
    <property type="term" value="F:chromate transmembrane transporter activity"/>
    <property type="evidence" value="ECO:0007669"/>
    <property type="project" value="InterPro"/>
</dbReference>
<evidence type="ECO:0000256" key="3">
    <source>
        <dbReference type="ARBA" id="ARBA00022475"/>
    </source>
</evidence>
<keyword evidence="5 7" id="KW-1133">Transmembrane helix</keyword>
<proteinExistence type="inferred from homology"/>
<dbReference type="EMBL" id="SDHW01000002">
    <property type="protein sequence ID" value="RXK60693.1"/>
    <property type="molecule type" value="Genomic_DNA"/>
</dbReference>
<feature type="transmembrane region" description="Helical" evidence="7">
    <location>
        <begin position="193"/>
        <end position="210"/>
    </location>
</feature>
<accession>A0A4Q1CJF2</accession>
<dbReference type="Pfam" id="PF02417">
    <property type="entry name" value="Chromate_transp"/>
    <property type="match status" value="2"/>
</dbReference>
<dbReference type="Proteomes" id="UP000290204">
    <property type="component" value="Unassembled WGS sequence"/>
</dbReference>
<name>A0A4Q1CJF2_9BACT</name>
<dbReference type="PIRSF" id="PIRSF004810">
    <property type="entry name" value="ChrA"/>
    <property type="match status" value="1"/>
</dbReference>
<keyword evidence="9" id="KW-1185">Reference proteome</keyword>
<evidence type="ECO:0000256" key="6">
    <source>
        <dbReference type="ARBA" id="ARBA00023136"/>
    </source>
</evidence>
<dbReference type="GO" id="GO:0005886">
    <property type="term" value="C:plasma membrane"/>
    <property type="evidence" value="ECO:0007669"/>
    <property type="project" value="UniProtKB-SubCell"/>
</dbReference>
<feature type="transmembrane region" description="Helical" evidence="7">
    <location>
        <begin position="12"/>
        <end position="30"/>
    </location>
</feature>
<organism evidence="8 9">
    <name type="scientific">Lacibacter luteus</name>
    <dbReference type="NCBI Taxonomy" id="2508719"/>
    <lineage>
        <taxon>Bacteria</taxon>
        <taxon>Pseudomonadati</taxon>
        <taxon>Bacteroidota</taxon>
        <taxon>Chitinophagia</taxon>
        <taxon>Chitinophagales</taxon>
        <taxon>Chitinophagaceae</taxon>
        <taxon>Lacibacter</taxon>
    </lineage>
</organism>
<feature type="transmembrane region" description="Helical" evidence="7">
    <location>
        <begin position="301"/>
        <end position="326"/>
    </location>
</feature>
<evidence type="ECO:0000256" key="7">
    <source>
        <dbReference type="SAM" id="Phobius"/>
    </source>
</evidence>
<evidence type="ECO:0000256" key="5">
    <source>
        <dbReference type="ARBA" id="ARBA00022989"/>
    </source>
</evidence>
<feature type="transmembrane region" description="Helical" evidence="7">
    <location>
        <begin position="341"/>
        <end position="359"/>
    </location>
</feature>
<dbReference type="PANTHER" id="PTHR33567:SF3">
    <property type="entry name" value="CHROMATE ION TRANSPORTER (EUROFUNG)"/>
    <property type="match status" value="1"/>
</dbReference>
<comment type="caution">
    <text evidence="8">The sequence shown here is derived from an EMBL/GenBank/DDBJ whole genome shotgun (WGS) entry which is preliminary data.</text>
</comment>
<evidence type="ECO:0000256" key="1">
    <source>
        <dbReference type="ARBA" id="ARBA00004651"/>
    </source>
</evidence>
<keyword evidence="4 7" id="KW-0812">Transmembrane</keyword>
<feature type="transmembrane region" description="Helical" evidence="7">
    <location>
        <begin position="230"/>
        <end position="249"/>
    </location>
</feature>
<gene>
    <name evidence="8" type="primary">chrA</name>
    <name evidence="8" type="ORF">ESA94_09530</name>
</gene>
<keyword evidence="6 7" id="KW-0472">Membrane</keyword>
<keyword evidence="3" id="KW-1003">Cell membrane</keyword>
<sequence>MKFIRHIPFLKAVLLYTLTAFGGPQGHIGMLMKVFVKKRKDLTEQELTDLFAFCQLLPGASSTQTITLIGYKRGGLPLALVTLLIWIAPACCIMGGLSFFVHYLDKRTLHTDIFKFLQPMAVGFLIYATWHSYKTAIKNNITRVIMIVAAFAVYFFIKTPWVFPIILVIGGVVTNFGNKGQPQKEVKHRKIKWTNIWVFAIVFILAGFLSETARKQEWENRRAFNLFENFYRFGSLVFGGGQVLVPMMYEQFVIREKTQYMTGEELLTGAGFVQGVPGPVFSMASYTGGMAMRDLGKESQIAGIAIGAVAIFLPSLLLVLFFYPIWNNLKKYNVVYRSLEGIKAATVGLMVASAFYVARDISILELKTISYLNLIVIFSTTVLLATTKIPPPVIAFVCLLLGWIF</sequence>
<dbReference type="OrthoDB" id="9788907at2"/>
<feature type="transmembrane region" description="Helical" evidence="7">
    <location>
        <begin position="78"/>
        <end position="104"/>
    </location>
</feature>
<dbReference type="PANTHER" id="PTHR33567">
    <property type="entry name" value="CHROMATE ION TRANSPORTER (EUROFUNG)"/>
    <property type="match status" value="1"/>
</dbReference>
<dbReference type="AlphaFoldDB" id="A0A4Q1CJF2"/>
<dbReference type="InterPro" id="IPR014047">
    <property type="entry name" value="Chr_Tranpt_l_chain"/>
</dbReference>
<comment type="similarity">
    <text evidence="2">Belongs to the chromate ion transporter (CHR) (TC 2.A.51) family.</text>
</comment>
<evidence type="ECO:0000313" key="9">
    <source>
        <dbReference type="Proteomes" id="UP000290204"/>
    </source>
</evidence>
<reference evidence="8 9" key="1">
    <citation type="submission" date="2019-01" db="EMBL/GenBank/DDBJ databases">
        <title>Lacibacter sp. strain TTM-7.</title>
        <authorList>
            <person name="Chen W.-M."/>
        </authorList>
    </citation>
    <scope>NUCLEOTIDE SEQUENCE [LARGE SCALE GENOMIC DNA]</scope>
    <source>
        <strain evidence="8 9">TTM-7</strain>
    </source>
</reference>
<feature type="transmembrane region" description="Helical" evidence="7">
    <location>
        <begin position="371"/>
        <end position="404"/>
    </location>
</feature>
<dbReference type="InterPro" id="IPR003370">
    <property type="entry name" value="Chromate_transpt"/>
</dbReference>
<evidence type="ECO:0000313" key="8">
    <source>
        <dbReference type="EMBL" id="RXK60693.1"/>
    </source>
</evidence>
<dbReference type="NCBIfam" id="TIGR00937">
    <property type="entry name" value="2A51"/>
    <property type="match status" value="1"/>
</dbReference>
<protein>
    <submittedName>
        <fullName evidence="8">Chromate efflux transporter</fullName>
    </submittedName>
</protein>
<evidence type="ECO:0000256" key="2">
    <source>
        <dbReference type="ARBA" id="ARBA00005262"/>
    </source>
</evidence>